<proteinExistence type="predicted"/>
<evidence type="ECO:0000256" key="1">
    <source>
        <dbReference type="SAM" id="MobiDB-lite"/>
    </source>
</evidence>
<dbReference type="EMBL" id="BAAAPY010000014">
    <property type="protein sequence ID" value="GAA2085096.1"/>
    <property type="molecule type" value="Genomic_DNA"/>
</dbReference>
<evidence type="ECO:0008006" key="4">
    <source>
        <dbReference type="Google" id="ProtNLM"/>
    </source>
</evidence>
<organism evidence="2 3">
    <name type="scientific">Aeromicrobium halocynthiae</name>
    <dbReference type="NCBI Taxonomy" id="560557"/>
    <lineage>
        <taxon>Bacteria</taxon>
        <taxon>Bacillati</taxon>
        <taxon>Actinomycetota</taxon>
        <taxon>Actinomycetes</taxon>
        <taxon>Propionibacteriales</taxon>
        <taxon>Nocardioidaceae</taxon>
        <taxon>Aeromicrobium</taxon>
    </lineage>
</organism>
<dbReference type="Proteomes" id="UP001501480">
    <property type="component" value="Unassembled WGS sequence"/>
</dbReference>
<gene>
    <name evidence="2" type="ORF">GCM10009821_28240</name>
</gene>
<feature type="region of interest" description="Disordered" evidence="1">
    <location>
        <begin position="91"/>
        <end position="112"/>
    </location>
</feature>
<comment type="caution">
    <text evidence="2">The sequence shown here is derived from an EMBL/GenBank/DDBJ whole genome shotgun (WGS) entry which is preliminary data.</text>
</comment>
<evidence type="ECO:0000313" key="3">
    <source>
        <dbReference type="Proteomes" id="UP001501480"/>
    </source>
</evidence>
<accession>A0ABN2W6K0</accession>
<evidence type="ECO:0000313" key="2">
    <source>
        <dbReference type="EMBL" id="GAA2085096.1"/>
    </source>
</evidence>
<reference evidence="2 3" key="1">
    <citation type="journal article" date="2019" name="Int. J. Syst. Evol. Microbiol.">
        <title>The Global Catalogue of Microorganisms (GCM) 10K type strain sequencing project: providing services to taxonomists for standard genome sequencing and annotation.</title>
        <authorList>
            <consortium name="The Broad Institute Genomics Platform"/>
            <consortium name="The Broad Institute Genome Sequencing Center for Infectious Disease"/>
            <person name="Wu L."/>
            <person name="Ma J."/>
        </authorList>
    </citation>
    <scope>NUCLEOTIDE SEQUENCE [LARGE SCALE GENOMIC DNA]</scope>
    <source>
        <strain evidence="2 3">JCM 15749</strain>
    </source>
</reference>
<keyword evidence="3" id="KW-1185">Reference proteome</keyword>
<sequence length="176" mass="18894">MGLLGVLTVGALALAGCQGDAGDKGSEPNAGCDLISAESLAQITGGQDLFVTGGHIDQDERSYLSCDVLTTGSPTDLVRILAYDIGGEEARTNAEETRRGQQEAGPCEDITPLPGDDGYLCTRADRVQIDASVALEDRLVRFTFYEDAQLDEVTPENVRAWAKEVDDRVRELDDSR</sequence>
<feature type="compositionally biased region" description="Basic and acidic residues" evidence="1">
    <location>
        <begin position="91"/>
        <end position="101"/>
    </location>
</feature>
<protein>
    <recommendedName>
        <fullName evidence="4">DUF3558 domain-containing protein</fullName>
    </recommendedName>
</protein>
<name>A0ABN2W6K0_9ACTN</name>